<evidence type="ECO:0000256" key="3">
    <source>
        <dbReference type="ARBA" id="ARBA00022989"/>
    </source>
</evidence>
<dbReference type="Pfam" id="PF00146">
    <property type="entry name" value="NADHdh"/>
    <property type="match status" value="1"/>
</dbReference>
<organism evidence="6 7">
    <name type="scientific">Campylobacter majalis</name>
    <dbReference type="NCBI Taxonomy" id="2790656"/>
    <lineage>
        <taxon>Bacteria</taxon>
        <taxon>Pseudomonadati</taxon>
        <taxon>Campylobacterota</taxon>
        <taxon>Epsilonproteobacteria</taxon>
        <taxon>Campylobacterales</taxon>
        <taxon>Campylobacteraceae</taxon>
        <taxon>Campylobacter</taxon>
    </lineage>
</organism>
<evidence type="ECO:0000256" key="5">
    <source>
        <dbReference type="SAM" id="Phobius"/>
    </source>
</evidence>
<feature type="transmembrane region" description="Helical" evidence="5">
    <location>
        <begin position="67"/>
        <end position="86"/>
    </location>
</feature>
<protein>
    <submittedName>
        <fullName evidence="6">NAD(P)H-quinone oxidoreductase subunit 1, chloroplastic</fullName>
    </submittedName>
</protein>
<dbReference type="EMBL" id="CAJHOF010000006">
    <property type="protein sequence ID" value="CAD7288100.1"/>
    <property type="molecule type" value="Genomic_DNA"/>
</dbReference>
<evidence type="ECO:0000256" key="2">
    <source>
        <dbReference type="ARBA" id="ARBA00022692"/>
    </source>
</evidence>
<dbReference type="PANTHER" id="PTHR43359">
    <property type="entry name" value="FORMATE HYDROGENLYASE SUBUNIT 4"/>
    <property type="match status" value="1"/>
</dbReference>
<keyword evidence="3 5" id="KW-1133">Transmembrane helix</keyword>
<feature type="transmembrane region" description="Helical" evidence="5">
    <location>
        <begin position="218"/>
        <end position="240"/>
    </location>
</feature>
<reference evidence="6 7" key="1">
    <citation type="submission" date="2020-11" db="EMBL/GenBank/DDBJ databases">
        <authorList>
            <person name="Peeters C."/>
        </authorList>
    </citation>
    <scope>NUCLEOTIDE SEQUENCE [LARGE SCALE GENOMIC DNA]</scope>
    <source>
        <strain evidence="6 7">LMG 7974</strain>
    </source>
</reference>
<feature type="transmembrane region" description="Helical" evidence="5">
    <location>
        <begin position="279"/>
        <end position="300"/>
    </location>
</feature>
<keyword evidence="7" id="KW-1185">Reference proteome</keyword>
<feature type="transmembrane region" description="Helical" evidence="5">
    <location>
        <begin position="137"/>
        <end position="158"/>
    </location>
</feature>
<evidence type="ECO:0000256" key="4">
    <source>
        <dbReference type="ARBA" id="ARBA00023136"/>
    </source>
</evidence>
<comment type="caution">
    <text evidence="6">The sequence shown here is derived from an EMBL/GenBank/DDBJ whole genome shotgun (WGS) entry which is preliminary data.</text>
</comment>
<feature type="transmembrane region" description="Helical" evidence="5">
    <location>
        <begin position="98"/>
        <end position="117"/>
    </location>
</feature>
<keyword evidence="4 5" id="KW-0472">Membrane</keyword>
<dbReference type="PANTHER" id="PTHR43359:SF1">
    <property type="entry name" value="FORMATE HYDROGENLYASE SUBUNIT 4-RELATED"/>
    <property type="match status" value="1"/>
</dbReference>
<comment type="subcellular location">
    <subcellularLocation>
        <location evidence="1">Membrane</location>
        <topology evidence="1">Multi-pass membrane protein</topology>
    </subcellularLocation>
</comment>
<dbReference type="InterPro" id="IPR001694">
    <property type="entry name" value="NADH_UbQ_OxRdtase_su1/FPO"/>
</dbReference>
<evidence type="ECO:0000313" key="6">
    <source>
        <dbReference type="EMBL" id="CAD7288100.1"/>
    </source>
</evidence>
<accession>A0ABN7KB27</accession>
<dbReference type="Proteomes" id="UP000789803">
    <property type="component" value="Unassembled WGS sequence"/>
</dbReference>
<name>A0ABN7KB27_9BACT</name>
<sequence>MMSFTLMVLQLLALLAIAPLFDGIARKLRAKYQARHGVPIMQTYYDMYKLISRGRVMPTHANPLYKYVPFILVATSAAMFCALPIMYAGTESIGYSDVFVLLYLGAFFKFVYSAAAVDSANPFAGVSASRETMLGVYVEPIIMLSLCVVVFSFGTSSMPEIKNFINEGGYVKPSIVVAGIAFLWAMYVETGRKPYDLAEAEQELQEGLLSEYSGRDLALIQTSLLLKQFSMLGFFLLLFIPSCGNAVFDLVLFIALAGALYILAIFIDNFSPRYKMISSLKTNVLTPTLIAALGAVLYILGV</sequence>
<evidence type="ECO:0000256" key="1">
    <source>
        <dbReference type="ARBA" id="ARBA00004141"/>
    </source>
</evidence>
<dbReference type="InterPro" id="IPR052561">
    <property type="entry name" value="ComplexI_Subunit1"/>
</dbReference>
<gene>
    <name evidence="6" type="primary">ndhA</name>
    <name evidence="6" type="ORF">LMG7974_00833</name>
</gene>
<dbReference type="RefSeq" id="WP_229932642.1">
    <property type="nucleotide sequence ID" value="NZ_CAJHOF010000006.1"/>
</dbReference>
<keyword evidence="2 5" id="KW-0812">Transmembrane</keyword>
<proteinExistence type="predicted"/>
<feature type="transmembrane region" description="Helical" evidence="5">
    <location>
        <begin position="247"/>
        <end position="267"/>
    </location>
</feature>
<evidence type="ECO:0000313" key="7">
    <source>
        <dbReference type="Proteomes" id="UP000789803"/>
    </source>
</evidence>
<feature type="transmembrane region" description="Helical" evidence="5">
    <location>
        <begin position="170"/>
        <end position="187"/>
    </location>
</feature>